<dbReference type="AlphaFoldDB" id="A0A399R9V5"/>
<accession>A0A399R9V5</accession>
<proteinExistence type="predicted"/>
<evidence type="ECO:0000313" key="1">
    <source>
        <dbReference type="EMBL" id="RIJ26737.1"/>
    </source>
</evidence>
<comment type="caution">
    <text evidence="1">The sequence shown here is derived from an EMBL/GenBank/DDBJ whole genome shotgun (WGS) entry which is preliminary data.</text>
</comment>
<gene>
    <name evidence="1" type="ORF">D1223_17490</name>
</gene>
<dbReference type="Proteomes" id="UP000266385">
    <property type="component" value="Unassembled WGS sequence"/>
</dbReference>
<dbReference type="EMBL" id="QWFX01000016">
    <property type="protein sequence ID" value="RIJ26737.1"/>
    <property type="molecule type" value="Genomic_DNA"/>
</dbReference>
<reference evidence="1 2" key="1">
    <citation type="submission" date="2018-08" db="EMBL/GenBank/DDBJ databases">
        <title>Henriciella mobilis sp. nov., isolated from seawater.</title>
        <authorList>
            <person name="Cheng H."/>
            <person name="Wu Y.-H."/>
            <person name="Xu X.-W."/>
            <person name="Guo L.-L."/>
        </authorList>
    </citation>
    <scope>NUCLEOTIDE SEQUENCE [LARGE SCALE GENOMIC DNA]</scope>
    <source>
        <strain evidence="1 2">JN25</strain>
    </source>
</reference>
<protein>
    <submittedName>
        <fullName evidence="1">Uncharacterized protein</fullName>
    </submittedName>
</protein>
<organism evidence="1 2">
    <name type="scientific">Henriciella mobilis</name>
    <dbReference type="NCBI Taxonomy" id="2305467"/>
    <lineage>
        <taxon>Bacteria</taxon>
        <taxon>Pseudomonadati</taxon>
        <taxon>Pseudomonadota</taxon>
        <taxon>Alphaproteobacteria</taxon>
        <taxon>Hyphomonadales</taxon>
        <taxon>Hyphomonadaceae</taxon>
        <taxon>Henriciella</taxon>
    </lineage>
</organism>
<keyword evidence="2" id="KW-1185">Reference proteome</keyword>
<sequence length="66" mass="7063">MASSRLCHAPSRTVGALYVMQFMDALNLGIDAAVSNRRTPRGEQFAGKASVIGPDRSCLPLRRAAC</sequence>
<evidence type="ECO:0000313" key="2">
    <source>
        <dbReference type="Proteomes" id="UP000266385"/>
    </source>
</evidence>
<name>A0A399R9V5_9PROT</name>